<keyword evidence="2" id="KW-0472">Membrane</keyword>
<protein>
    <submittedName>
        <fullName evidence="3">Uncharacterized protein</fullName>
    </submittedName>
</protein>
<organism evidence="3 4">
    <name type="scientific">Gleimia europaea ACS-120-V-Col10b</name>
    <dbReference type="NCBI Taxonomy" id="883069"/>
    <lineage>
        <taxon>Bacteria</taxon>
        <taxon>Bacillati</taxon>
        <taxon>Actinomycetota</taxon>
        <taxon>Actinomycetes</taxon>
        <taxon>Actinomycetales</taxon>
        <taxon>Actinomycetaceae</taxon>
        <taxon>Gleimia</taxon>
    </lineage>
</organism>
<accession>A0A9W5VVT3</accession>
<evidence type="ECO:0000256" key="2">
    <source>
        <dbReference type="SAM" id="Phobius"/>
    </source>
</evidence>
<feature type="transmembrane region" description="Helical" evidence="2">
    <location>
        <begin position="91"/>
        <end position="114"/>
    </location>
</feature>
<keyword evidence="4" id="KW-1185">Reference proteome</keyword>
<feature type="region of interest" description="Disordered" evidence="1">
    <location>
        <begin position="1"/>
        <end position="50"/>
    </location>
</feature>
<keyword evidence="2" id="KW-0812">Transmembrane</keyword>
<evidence type="ECO:0000256" key="1">
    <source>
        <dbReference type="SAM" id="MobiDB-lite"/>
    </source>
</evidence>
<sequence length="239" mass="27246">MFPPNNGDTSHFERNQQMIAPAHFETDPNAPQSQGDESRSGKSRKKNLRPDEPRVYHRALAMLLYGIPVGIVMTLPTVGFAYSYAGGFNDSLASFIVPGLLALSALVAIAMGLFHRYGVDDEKVWSKFGHIYSTEVRFDEIERVNHGVTLFELYSPDTKVTFKYERFDYTPAFIHILEELQHRRFAISDTLPEDPAWEDAAQNLRNMLGWWIYTNHQGHYDAHPEDLAHLNSLMLPPAH</sequence>
<proteinExistence type="predicted"/>
<gene>
    <name evidence="3" type="ORF">HMPREF9238_01472</name>
</gene>
<name>A0A9W5VVT3_9ACTO</name>
<keyword evidence="2" id="KW-1133">Transmembrane helix</keyword>
<evidence type="ECO:0000313" key="4">
    <source>
        <dbReference type="Proteomes" id="UP000014387"/>
    </source>
</evidence>
<dbReference type="Proteomes" id="UP000014387">
    <property type="component" value="Unassembled WGS sequence"/>
</dbReference>
<dbReference type="EMBL" id="AGWN01000002">
    <property type="protein sequence ID" value="EPD29492.1"/>
    <property type="molecule type" value="Genomic_DNA"/>
</dbReference>
<dbReference type="AlphaFoldDB" id="A0A9W5VVT3"/>
<evidence type="ECO:0000313" key="3">
    <source>
        <dbReference type="EMBL" id="EPD29492.1"/>
    </source>
</evidence>
<comment type="caution">
    <text evidence="3">The sequence shown here is derived from an EMBL/GenBank/DDBJ whole genome shotgun (WGS) entry which is preliminary data.</text>
</comment>
<feature type="transmembrane region" description="Helical" evidence="2">
    <location>
        <begin position="59"/>
        <end position="85"/>
    </location>
</feature>
<reference evidence="3 4" key="1">
    <citation type="submission" date="2013-05" db="EMBL/GenBank/DDBJ databases">
        <title>The Genome Sequence of Actinomyces europaeus ACS-120-V-COL10B.</title>
        <authorList>
            <consortium name="The Broad Institute Genomics Platform"/>
            <person name="Earl A."/>
            <person name="Ward D."/>
            <person name="Feldgarden M."/>
            <person name="Gevers D."/>
            <person name="Saerens B."/>
            <person name="Vaneechoutte M."/>
            <person name="Walker B."/>
            <person name="Young S."/>
            <person name="Zeng Q."/>
            <person name="Gargeya S."/>
            <person name="Fitzgerald M."/>
            <person name="Haas B."/>
            <person name="Abouelleil A."/>
            <person name="Allen A.W."/>
            <person name="Alvarado L."/>
            <person name="Arachchi H.M."/>
            <person name="Berlin A.M."/>
            <person name="Chapman S.B."/>
            <person name="Gainer-Dewar J."/>
            <person name="Goldberg J."/>
            <person name="Griggs A."/>
            <person name="Gujja S."/>
            <person name="Hansen M."/>
            <person name="Howarth C."/>
            <person name="Imamovic A."/>
            <person name="Ireland A."/>
            <person name="Larimer J."/>
            <person name="McCowan C."/>
            <person name="Murphy C."/>
            <person name="Pearson M."/>
            <person name="Poon T.W."/>
            <person name="Priest M."/>
            <person name="Roberts A."/>
            <person name="Saif S."/>
            <person name="Shea T."/>
            <person name="Sisk P."/>
            <person name="Sykes S."/>
            <person name="Wortman J."/>
            <person name="Nusbaum C."/>
            <person name="Birren B."/>
        </authorList>
    </citation>
    <scope>NUCLEOTIDE SEQUENCE [LARGE SCALE GENOMIC DNA]</scope>
    <source>
        <strain evidence="3 4">ACS-120-V-Col10b</strain>
    </source>
</reference>